<feature type="domain" description="C2H2-type" evidence="9">
    <location>
        <begin position="402"/>
        <end position="425"/>
    </location>
</feature>
<evidence type="ECO:0000259" key="8">
    <source>
        <dbReference type="PROSITE" id="PS50097"/>
    </source>
</evidence>
<dbReference type="SUPFAM" id="SSF54695">
    <property type="entry name" value="POZ domain"/>
    <property type="match status" value="1"/>
</dbReference>
<dbReference type="GO" id="GO:0005634">
    <property type="term" value="C:nucleus"/>
    <property type="evidence" value="ECO:0007669"/>
    <property type="project" value="UniProtKB-SubCell"/>
</dbReference>
<dbReference type="OrthoDB" id="10261408at2759"/>
<comment type="subcellular location">
    <subcellularLocation>
        <location evidence="1">Nucleus</location>
    </subcellularLocation>
</comment>
<dbReference type="PANTHER" id="PTHR23110:SF99">
    <property type="entry name" value="BROAD-COMPLEX CORE PROTEIN ISOFORM 6"/>
    <property type="match status" value="1"/>
</dbReference>
<feature type="domain" description="C2H2-type" evidence="9">
    <location>
        <begin position="432"/>
        <end position="459"/>
    </location>
</feature>
<dbReference type="GO" id="GO:0030707">
    <property type="term" value="P:follicle cell of egg chamber development"/>
    <property type="evidence" value="ECO:0007669"/>
    <property type="project" value="UniProtKB-ARBA"/>
</dbReference>
<name>A0A292GCW5_SCHGR</name>
<evidence type="ECO:0000259" key="9">
    <source>
        <dbReference type="PROSITE" id="PS50157"/>
    </source>
</evidence>
<feature type="compositionally biased region" description="Polar residues" evidence="7">
    <location>
        <begin position="371"/>
        <end position="386"/>
    </location>
</feature>
<dbReference type="CDD" id="cd18315">
    <property type="entry name" value="BTB_POZ_BAB-like"/>
    <property type="match status" value="1"/>
</dbReference>
<dbReference type="InterPro" id="IPR000210">
    <property type="entry name" value="BTB/POZ_dom"/>
</dbReference>
<dbReference type="SMART" id="SM00225">
    <property type="entry name" value="BTB"/>
    <property type="match status" value="1"/>
</dbReference>
<keyword evidence="6" id="KW-0862">Zinc</keyword>
<keyword evidence="3" id="KW-0479">Metal-binding</keyword>
<feature type="compositionally biased region" description="Low complexity" evidence="7">
    <location>
        <begin position="228"/>
        <end position="238"/>
    </location>
</feature>
<dbReference type="InterPro" id="IPR011333">
    <property type="entry name" value="SKP1/BTB/POZ_sf"/>
</dbReference>
<dbReference type="GO" id="GO:0007423">
    <property type="term" value="P:sensory organ development"/>
    <property type="evidence" value="ECO:0007669"/>
    <property type="project" value="UniProtKB-ARBA"/>
</dbReference>
<feature type="compositionally biased region" description="Polar residues" evidence="7">
    <location>
        <begin position="240"/>
        <end position="255"/>
    </location>
</feature>
<evidence type="ECO:0000256" key="4">
    <source>
        <dbReference type="ARBA" id="ARBA00022737"/>
    </source>
</evidence>
<evidence type="ECO:0000256" key="5">
    <source>
        <dbReference type="ARBA" id="ARBA00023242"/>
    </source>
</evidence>
<dbReference type="AlphaFoldDB" id="A0A292GCW5"/>
<dbReference type="GO" id="GO:0008270">
    <property type="term" value="F:zinc ion binding"/>
    <property type="evidence" value="ECO:0007669"/>
    <property type="project" value="UniProtKB-KW"/>
</dbReference>
<dbReference type="Gene3D" id="3.30.710.10">
    <property type="entry name" value="Potassium Channel Kv1.1, Chain A"/>
    <property type="match status" value="1"/>
</dbReference>
<feature type="compositionally biased region" description="Polar residues" evidence="7">
    <location>
        <begin position="201"/>
        <end position="212"/>
    </location>
</feature>
<keyword evidence="2" id="KW-0217">Developmental protein</keyword>
<dbReference type="Gene3D" id="3.30.160.60">
    <property type="entry name" value="Classic Zinc Finger"/>
    <property type="match status" value="1"/>
</dbReference>
<dbReference type="GO" id="GO:0048813">
    <property type="term" value="P:dendrite morphogenesis"/>
    <property type="evidence" value="ECO:0007669"/>
    <property type="project" value="UniProtKB-ARBA"/>
</dbReference>
<evidence type="ECO:0000256" key="7">
    <source>
        <dbReference type="SAM" id="MobiDB-lite"/>
    </source>
</evidence>
<evidence type="ECO:0000256" key="1">
    <source>
        <dbReference type="ARBA" id="ARBA00004123"/>
    </source>
</evidence>
<keyword evidence="5" id="KW-0539">Nucleus</keyword>
<sequence length="468" mass="51168">MAETQHFCLRWNNYQSSITSAFENLRDDEDFVDVTLACDGKSLKAHRVVLSACSPYFRELLKSTPCKHPVIVLQDVAFADLHALVEFIYHGEVNVHQRNLSSFLKTAEVLRVSGLTQQADEREEVPVPPHSSFPRNALHHSLMDDTFFTSPHSPPVHSTPTGVPVNQLLRRAAMAGGGGAITGFGRRERRMSPDHQHHNLQDPSADQSQIPITNKRARTSEPTTETAPCPSQQQQPSPADFSTSNFPSGKQSHQGNIKMEAEGNGGNERETSPSPNGRNVMDGVKSEPAEHCGTGGDVENSTDSVEQADETRQQQTKGEQDDHDSVQGQPPSYLSAAESKLFGSITSAGSFNFSMAALAADPITGIGGQPLQGNTETPPGTSSQGVSWPFPTAMPSPADGHLRCDVCGKVLSTRLTLKRHKEQQHLQPLHKAFCLLCNKVFRTMNSLNNHRSIYHRKQPNFGSNAQKS</sequence>
<dbReference type="PANTHER" id="PTHR23110">
    <property type="entry name" value="BTB DOMAIN TRANSCRIPTION FACTOR"/>
    <property type="match status" value="1"/>
</dbReference>
<dbReference type="SUPFAM" id="SSF57667">
    <property type="entry name" value="beta-beta-alpha zinc fingers"/>
    <property type="match status" value="1"/>
</dbReference>
<proteinExistence type="evidence at transcript level"/>
<dbReference type="PROSITE" id="PS50097">
    <property type="entry name" value="BTB"/>
    <property type="match status" value="1"/>
</dbReference>
<evidence type="ECO:0000313" key="10">
    <source>
        <dbReference type="EMBL" id="BBA65757.1"/>
    </source>
</evidence>
<dbReference type="FunFam" id="3.30.710.10:FF:000118">
    <property type="entry name" value="Abrupt, isoform B"/>
    <property type="match status" value="1"/>
</dbReference>
<reference evidence="10" key="1">
    <citation type="submission" date="2017-02" db="EMBL/GenBank/DDBJ databases">
        <title>RNAi-mediated knockdown of Spook gene reduces ecdysteroid titers and causes precocious metamorphosis in the desert locust.</title>
        <authorList>
            <person name="Sugahara R."/>
            <person name="Tanaka S."/>
            <person name="Jouraku A."/>
            <person name="Shiotsuki T."/>
        </authorList>
    </citation>
    <scope>NUCLEOTIDE SEQUENCE</scope>
    <source>
        <strain evidence="10">Niger</strain>
    </source>
</reference>
<dbReference type="InterPro" id="IPR013087">
    <property type="entry name" value="Znf_C2H2_type"/>
</dbReference>
<evidence type="ECO:0000256" key="2">
    <source>
        <dbReference type="ARBA" id="ARBA00022473"/>
    </source>
</evidence>
<feature type="region of interest" description="Disordered" evidence="7">
    <location>
        <begin position="117"/>
        <end position="136"/>
    </location>
</feature>
<feature type="compositionally biased region" description="Basic and acidic residues" evidence="7">
    <location>
        <begin position="191"/>
        <end position="200"/>
    </location>
</feature>
<accession>A0A292GCW5</accession>
<feature type="region of interest" description="Disordered" evidence="7">
    <location>
        <begin position="367"/>
        <end position="394"/>
    </location>
</feature>
<dbReference type="InterPro" id="IPR036236">
    <property type="entry name" value="Znf_C2H2_sf"/>
</dbReference>
<evidence type="ECO:0000256" key="6">
    <source>
        <dbReference type="PROSITE-ProRule" id="PRU00042"/>
    </source>
</evidence>
<dbReference type="GO" id="GO:0006357">
    <property type="term" value="P:regulation of transcription by RNA polymerase II"/>
    <property type="evidence" value="ECO:0007669"/>
    <property type="project" value="TreeGrafter"/>
</dbReference>
<organism evidence="10">
    <name type="scientific">Schistocerca gregaria</name>
    <name type="common">Desert locust</name>
    <name type="synonym">Gryllus gregarius</name>
    <dbReference type="NCBI Taxonomy" id="7010"/>
    <lineage>
        <taxon>Eukaryota</taxon>
        <taxon>Metazoa</taxon>
        <taxon>Ecdysozoa</taxon>
        <taxon>Arthropoda</taxon>
        <taxon>Hexapoda</taxon>
        <taxon>Insecta</taxon>
        <taxon>Pterygota</taxon>
        <taxon>Neoptera</taxon>
        <taxon>Polyneoptera</taxon>
        <taxon>Orthoptera</taxon>
        <taxon>Caelifera</taxon>
        <taxon>Acrididea</taxon>
        <taxon>Acridomorpha</taxon>
        <taxon>Acridoidea</taxon>
        <taxon>Acrididae</taxon>
        <taxon>Cyrtacanthacridinae</taxon>
        <taxon>Schistocerca</taxon>
    </lineage>
</organism>
<dbReference type="GO" id="GO:0061061">
    <property type="term" value="P:muscle structure development"/>
    <property type="evidence" value="ECO:0007669"/>
    <property type="project" value="UniProtKB-ARBA"/>
</dbReference>
<keyword evidence="4" id="KW-0677">Repeat</keyword>
<evidence type="ECO:0000256" key="3">
    <source>
        <dbReference type="ARBA" id="ARBA00022723"/>
    </source>
</evidence>
<keyword evidence="6" id="KW-0863">Zinc-finger</keyword>
<feature type="domain" description="BTB" evidence="8">
    <location>
        <begin position="32"/>
        <end position="97"/>
    </location>
</feature>
<dbReference type="SMART" id="SM00355">
    <property type="entry name" value="ZnF_C2H2"/>
    <property type="match status" value="2"/>
</dbReference>
<dbReference type="InterPro" id="IPR051095">
    <property type="entry name" value="Dros_DevTransReg"/>
</dbReference>
<feature type="region of interest" description="Disordered" evidence="7">
    <location>
        <begin position="191"/>
        <end position="332"/>
    </location>
</feature>
<dbReference type="PROSITE" id="PS00028">
    <property type="entry name" value="ZINC_FINGER_C2H2_1"/>
    <property type="match status" value="2"/>
</dbReference>
<dbReference type="Pfam" id="PF00651">
    <property type="entry name" value="BTB"/>
    <property type="match status" value="1"/>
</dbReference>
<dbReference type="PROSITE" id="PS50157">
    <property type="entry name" value="ZINC_FINGER_C2H2_2"/>
    <property type="match status" value="2"/>
</dbReference>
<protein>
    <submittedName>
        <fullName evidence="10">Broad-Complex</fullName>
    </submittedName>
</protein>
<gene>
    <name evidence="10" type="primary">BR-C</name>
</gene>
<dbReference type="EMBL" id="LC215001">
    <property type="protein sequence ID" value="BBA65757.1"/>
    <property type="molecule type" value="mRNA"/>
</dbReference>